<keyword evidence="4" id="KW-0677">Repeat</keyword>
<reference evidence="8 9" key="1">
    <citation type="journal article" date="2015" name="Microbiome">
        <title>Genomic resolution of linkages in carbon, nitrogen, and sulfur cycling among widespread estuary sediment bacteria.</title>
        <authorList>
            <person name="Baker B.J."/>
            <person name="Lazar C.S."/>
            <person name="Teske A.P."/>
            <person name="Dick G.J."/>
        </authorList>
    </citation>
    <scope>NUCLEOTIDE SEQUENCE [LARGE SCALE GENOMIC DNA]</scope>
    <source>
        <strain evidence="8">SM23_40</strain>
    </source>
</reference>
<comment type="caution">
    <text evidence="8">The sequence shown here is derived from an EMBL/GenBank/DDBJ whole genome shotgun (WGS) entry which is preliminary data.</text>
</comment>
<dbReference type="InterPro" id="IPR017896">
    <property type="entry name" value="4Fe4S_Fe-S-bd"/>
</dbReference>
<dbReference type="PROSITE" id="PS00198">
    <property type="entry name" value="4FE4S_FER_1"/>
    <property type="match status" value="1"/>
</dbReference>
<evidence type="ECO:0000313" key="8">
    <source>
        <dbReference type="EMBL" id="KPK69538.1"/>
    </source>
</evidence>
<comment type="cofactor">
    <cofactor evidence="1">
        <name>[4Fe-4S] cluster</name>
        <dbReference type="ChEBI" id="CHEBI:49883"/>
    </cofactor>
</comment>
<evidence type="ECO:0000256" key="5">
    <source>
        <dbReference type="ARBA" id="ARBA00023004"/>
    </source>
</evidence>
<feature type="domain" description="4Fe-4S ferredoxin-type" evidence="7">
    <location>
        <begin position="24"/>
        <end position="52"/>
    </location>
</feature>
<evidence type="ECO:0000259" key="7">
    <source>
        <dbReference type="PROSITE" id="PS51379"/>
    </source>
</evidence>
<dbReference type="AlphaFoldDB" id="A0A0S8GAG6"/>
<keyword evidence="6" id="KW-0411">Iron-sulfur</keyword>
<dbReference type="PANTHER" id="PTHR43724:SF1">
    <property type="entry name" value="PYRUVATE SYNTHASE SUBUNIT PORD"/>
    <property type="match status" value="1"/>
</dbReference>
<dbReference type="Proteomes" id="UP000051717">
    <property type="component" value="Unassembled WGS sequence"/>
</dbReference>
<sequence length="90" mass="9884">MPRGGLIVKAGNAETYETGSWRTKAPAIDFDRCTNCLFCWIWCPDGAIQVKDGKVVGIDLFHCKGCGICAHECPKEAIAMVDERRTTHVA</sequence>
<keyword evidence="3" id="KW-0479">Metal-binding</keyword>
<dbReference type="GO" id="GO:0046872">
    <property type="term" value="F:metal ion binding"/>
    <property type="evidence" value="ECO:0007669"/>
    <property type="project" value="UniProtKB-KW"/>
</dbReference>
<dbReference type="NCBIfam" id="TIGR02179">
    <property type="entry name" value="PorD_KorD"/>
    <property type="match status" value="1"/>
</dbReference>
<protein>
    <recommendedName>
        <fullName evidence="7">4Fe-4S ferredoxin-type domain-containing protein</fullName>
    </recommendedName>
</protein>
<gene>
    <name evidence="8" type="ORF">AMJ82_05280</name>
</gene>
<evidence type="ECO:0000313" key="9">
    <source>
        <dbReference type="Proteomes" id="UP000051717"/>
    </source>
</evidence>
<dbReference type="GO" id="GO:0016625">
    <property type="term" value="F:oxidoreductase activity, acting on the aldehyde or oxo group of donors, iron-sulfur protein as acceptor"/>
    <property type="evidence" value="ECO:0007669"/>
    <property type="project" value="InterPro"/>
</dbReference>
<evidence type="ECO:0000256" key="2">
    <source>
        <dbReference type="ARBA" id="ARBA00022485"/>
    </source>
</evidence>
<dbReference type="GO" id="GO:0051539">
    <property type="term" value="F:4 iron, 4 sulfur cluster binding"/>
    <property type="evidence" value="ECO:0007669"/>
    <property type="project" value="UniProtKB-KW"/>
</dbReference>
<evidence type="ECO:0000256" key="6">
    <source>
        <dbReference type="ARBA" id="ARBA00023014"/>
    </source>
</evidence>
<evidence type="ECO:0000256" key="4">
    <source>
        <dbReference type="ARBA" id="ARBA00022737"/>
    </source>
</evidence>
<keyword evidence="2" id="KW-0004">4Fe-4S</keyword>
<dbReference type="Pfam" id="PF14697">
    <property type="entry name" value="Fer4_21"/>
    <property type="match status" value="1"/>
</dbReference>
<organism evidence="8 9">
    <name type="scientific">candidate division TA06 bacterium SM23_40</name>
    <dbReference type="NCBI Taxonomy" id="1703774"/>
    <lineage>
        <taxon>Bacteria</taxon>
        <taxon>Bacteria division TA06</taxon>
    </lineage>
</organism>
<dbReference type="InterPro" id="IPR011898">
    <property type="entry name" value="PorD_KorD"/>
</dbReference>
<keyword evidence="5" id="KW-0408">Iron</keyword>
<proteinExistence type="predicted"/>
<dbReference type="SUPFAM" id="SSF54862">
    <property type="entry name" value="4Fe-4S ferredoxins"/>
    <property type="match status" value="1"/>
</dbReference>
<evidence type="ECO:0000256" key="1">
    <source>
        <dbReference type="ARBA" id="ARBA00001966"/>
    </source>
</evidence>
<evidence type="ECO:0000256" key="3">
    <source>
        <dbReference type="ARBA" id="ARBA00022723"/>
    </source>
</evidence>
<dbReference type="InterPro" id="IPR017900">
    <property type="entry name" value="4Fe4S_Fe_S_CS"/>
</dbReference>
<dbReference type="PANTHER" id="PTHR43724">
    <property type="entry name" value="PYRUVATE SYNTHASE SUBUNIT PORD"/>
    <property type="match status" value="1"/>
</dbReference>
<dbReference type="EMBL" id="LJUI01000032">
    <property type="protein sequence ID" value="KPK69538.1"/>
    <property type="molecule type" value="Genomic_DNA"/>
</dbReference>
<accession>A0A0S8GAG6</accession>
<dbReference type="Gene3D" id="3.30.70.20">
    <property type="match status" value="1"/>
</dbReference>
<feature type="domain" description="4Fe-4S ferredoxin-type" evidence="7">
    <location>
        <begin position="53"/>
        <end position="83"/>
    </location>
</feature>
<dbReference type="PROSITE" id="PS51379">
    <property type="entry name" value="4FE4S_FER_2"/>
    <property type="match status" value="2"/>
</dbReference>
<name>A0A0S8GAG6_UNCT6</name>